<dbReference type="InterPro" id="IPR036135">
    <property type="entry name" value="MoeA_linker/N_sf"/>
</dbReference>
<evidence type="ECO:0000256" key="6">
    <source>
        <dbReference type="ARBA" id="ARBA00047317"/>
    </source>
</evidence>
<name>A0ABV6P8N4_9MICC</name>
<dbReference type="Pfam" id="PF00994">
    <property type="entry name" value="MoCF_biosynth"/>
    <property type="match status" value="1"/>
</dbReference>
<dbReference type="EMBL" id="JBHLUB010000004">
    <property type="protein sequence ID" value="MFC0581479.1"/>
    <property type="molecule type" value="Genomic_DNA"/>
</dbReference>
<keyword evidence="4 7" id="KW-0500">Molybdenum</keyword>
<dbReference type="RefSeq" id="WP_377458166.1">
    <property type="nucleotide sequence ID" value="NZ_JBHLUB010000004.1"/>
</dbReference>
<dbReference type="EC" id="2.10.1.1" evidence="7"/>
<evidence type="ECO:0000313" key="10">
    <source>
        <dbReference type="Proteomes" id="UP001589862"/>
    </source>
</evidence>
<dbReference type="SUPFAM" id="SSF63882">
    <property type="entry name" value="MoeA N-terminal region -like"/>
    <property type="match status" value="1"/>
</dbReference>
<organism evidence="9 10">
    <name type="scientific">Micrococcoides hystricis</name>
    <dbReference type="NCBI Taxonomy" id="1572761"/>
    <lineage>
        <taxon>Bacteria</taxon>
        <taxon>Bacillati</taxon>
        <taxon>Actinomycetota</taxon>
        <taxon>Actinomycetes</taxon>
        <taxon>Micrococcales</taxon>
        <taxon>Micrococcaceae</taxon>
        <taxon>Micrococcoides</taxon>
    </lineage>
</organism>
<gene>
    <name evidence="9" type="primary">glp</name>
    <name evidence="9" type="ORF">ACFFFR_03610</name>
</gene>
<dbReference type="Gene3D" id="2.40.340.10">
    <property type="entry name" value="MoeA, C-terminal, domain IV"/>
    <property type="match status" value="1"/>
</dbReference>
<keyword evidence="7" id="KW-0479">Metal-binding</keyword>
<dbReference type="CDD" id="cd00887">
    <property type="entry name" value="MoeA"/>
    <property type="match status" value="1"/>
</dbReference>
<dbReference type="InterPro" id="IPR005111">
    <property type="entry name" value="MoeA_C_domain_IV"/>
</dbReference>
<keyword evidence="10" id="KW-1185">Reference proteome</keyword>
<evidence type="ECO:0000256" key="1">
    <source>
        <dbReference type="ARBA" id="ARBA00002901"/>
    </source>
</evidence>
<keyword evidence="7" id="KW-0460">Magnesium</keyword>
<proteinExistence type="inferred from homology"/>
<comment type="pathway">
    <text evidence="2 7">Cofactor biosynthesis; molybdopterin biosynthesis.</text>
</comment>
<dbReference type="Gene3D" id="2.170.190.11">
    <property type="entry name" value="Molybdopterin biosynthesis moea protein, domain 3"/>
    <property type="match status" value="1"/>
</dbReference>
<dbReference type="Proteomes" id="UP001589862">
    <property type="component" value="Unassembled WGS sequence"/>
</dbReference>
<comment type="cofactor">
    <cofactor evidence="7">
        <name>Mg(2+)</name>
        <dbReference type="ChEBI" id="CHEBI:18420"/>
    </cofactor>
</comment>
<dbReference type="InterPro" id="IPR001453">
    <property type="entry name" value="MoaB/Mog_dom"/>
</dbReference>
<dbReference type="InterPro" id="IPR036688">
    <property type="entry name" value="MoeA_C_domain_IV_sf"/>
</dbReference>
<keyword evidence="5 7" id="KW-0501">Molybdenum cofactor biosynthesis</keyword>
<comment type="function">
    <text evidence="1 7">Catalyzes the insertion of molybdate into adenylated molybdopterin with the concomitant release of AMP.</text>
</comment>
<dbReference type="SUPFAM" id="SSF53218">
    <property type="entry name" value="Molybdenum cofactor biosynthesis proteins"/>
    <property type="match status" value="1"/>
</dbReference>
<dbReference type="Gene3D" id="3.40.980.10">
    <property type="entry name" value="MoaB/Mog-like domain"/>
    <property type="match status" value="1"/>
</dbReference>
<keyword evidence="7" id="KW-0808">Transferase</keyword>
<dbReference type="PANTHER" id="PTHR10192:SF5">
    <property type="entry name" value="GEPHYRIN"/>
    <property type="match status" value="1"/>
</dbReference>
<feature type="domain" description="MoaB/Mog" evidence="8">
    <location>
        <begin position="217"/>
        <end position="365"/>
    </location>
</feature>
<sequence>MSTERLDVDAYRNRVRHLLAPALRRAFDSSGTGKTLASRQGHRAPLQHLLGAQLSEDVVARVSLPFFDNSQMDGYAVNAADLAELVPGADGREMPVVATIAAGLRPEPLQPGTTAAIMTGAQVPEGATAVVPVEDALPSTFADGIPDSVRFTRPVQPGTFIRSAGSDLQAGTVIATAGQRLTPRLLGVCAALGLGETDVAVESVTSLEATHPRPTVLVISTGDEVVAPGTVPATQLAGSGKIFDANTTLLATTLTDYGCEAVVRRPSDDNPEQFVATLTELVATLKPDFILSSGGVSAGAFEVVKLALQTHGVSFSKVAMQPGGPQGSGLLQLPGHDPLPLLALPGNPVSCWISVEAFVRPVLVEAGLRRATSEHLSPRRTFTAELRLETASEPSPKALLQLRRAHVDEAGHVELVAGPSSHLLTALAHANAIVPVPVGVDHLSNGQQIDGWHLENG</sequence>
<evidence type="ECO:0000256" key="5">
    <source>
        <dbReference type="ARBA" id="ARBA00023150"/>
    </source>
</evidence>
<dbReference type="Pfam" id="PF03453">
    <property type="entry name" value="MoeA_N"/>
    <property type="match status" value="1"/>
</dbReference>
<accession>A0ABV6P8N4</accession>
<comment type="catalytic activity">
    <reaction evidence="6">
        <text>adenylyl-molybdopterin + molybdate = Mo-molybdopterin + AMP + H(+)</text>
        <dbReference type="Rhea" id="RHEA:35047"/>
        <dbReference type="ChEBI" id="CHEBI:15378"/>
        <dbReference type="ChEBI" id="CHEBI:36264"/>
        <dbReference type="ChEBI" id="CHEBI:62727"/>
        <dbReference type="ChEBI" id="CHEBI:71302"/>
        <dbReference type="ChEBI" id="CHEBI:456215"/>
        <dbReference type="EC" id="2.10.1.1"/>
    </reaction>
</comment>
<dbReference type="NCBIfam" id="NF045515">
    <property type="entry name" value="Glp_gephyrin"/>
    <property type="match status" value="1"/>
</dbReference>
<reference evidence="9 10" key="1">
    <citation type="submission" date="2024-09" db="EMBL/GenBank/DDBJ databases">
        <authorList>
            <person name="Sun Q."/>
            <person name="Mori K."/>
        </authorList>
    </citation>
    <scope>NUCLEOTIDE SEQUENCE [LARGE SCALE GENOMIC DNA]</scope>
    <source>
        <strain evidence="9 10">NCAIM B.02604</strain>
    </source>
</reference>
<evidence type="ECO:0000256" key="4">
    <source>
        <dbReference type="ARBA" id="ARBA00022505"/>
    </source>
</evidence>
<dbReference type="Pfam" id="PF03454">
    <property type="entry name" value="MoeA_C"/>
    <property type="match status" value="1"/>
</dbReference>
<comment type="similarity">
    <text evidence="3 7">Belongs to the MoeA family.</text>
</comment>
<evidence type="ECO:0000313" key="9">
    <source>
        <dbReference type="EMBL" id="MFC0581479.1"/>
    </source>
</evidence>
<evidence type="ECO:0000256" key="2">
    <source>
        <dbReference type="ARBA" id="ARBA00005046"/>
    </source>
</evidence>
<dbReference type="InterPro" id="IPR038987">
    <property type="entry name" value="MoeA-like"/>
</dbReference>
<evidence type="ECO:0000256" key="7">
    <source>
        <dbReference type="RuleBase" id="RU365090"/>
    </source>
</evidence>
<comment type="caution">
    <text evidence="9">The sequence shown here is derived from an EMBL/GenBank/DDBJ whole genome shotgun (WGS) entry which is preliminary data.</text>
</comment>
<dbReference type="InterPro" id="IPR036425">
    <property type="entry name" value="MoaB/Mog-like_dom_sf"/>
</dbReference>
<evidence type="ECO:0000259" key="8">
    <source>
        <dbReference type="SMART" id="SM00852"/>
    </source>
</evidence>
<protein>
    <recommendedName>
        <fullName evidence="7">Molybdopterin molybdenumtransferase</fullName>
        <ecNumber evidence="7">2.10.1.1</ecNumber>
    </recommendedName>
</protein>
<dbReference type="PANTHER" id="PTHR10192">
    <property type="entry name" value="MOLYBDOPTERIN BIOSYNTHESIS PROTEIN"/>
    <property type="match status" value="1"/>
</dbReference>
<evidence type="ECO:0000256" key="3">
    <source>
        <dbReference type="ARBA" id="ARBA00010763"/>
    </source>
</evidence>
<dbReference type="SMART" id="SM00852">
    <property type="entry name" value="MoCF_biosynth"/>
    <property type="match status" value="1"/>
</dbReference>
<dbReference type="InterPro" id="IPR005110">
    <property type="entry name" value="MoeA_linker/N"/>
</dbReference>
<dbReference type="Gene3D" id="3.90.105.10">
    <property type="entry name" value="Molybdopterin biosynthesis moea protein, domain 2"/>
    <property type="match status" value="1"/>
</dbReference>
<dbReference type="SUPFAM" id="SSF63867">
    <property type="entry name" value="MoeA C-terminal domain-like"/>
    <property type="match status" value="1"/>
</dbReference>